<dbReference type="Pfam" id="PF04545">
    <property type="entry name" value="Sigma70_r4"/>
    <property type="match status" value="1"/>
</dbReference>
<gene>
    <name evidence="6" type="ORF">IAB90_00265</name>
</gene>
<dbReference type="SUPFAM" id="SSF88946">
    <property type="entry name" value="Sigma2 domain of RNA polymerase sigma factors"/>
    <property type="match status" value="1"/>
</dbReference>
<dbReference type="Proteomes" id="UP000824179">
    <property type="component" value="Unassembled WGS sequence"/>
</dbReference>
<keyword evidence="2" id="KW-0731">Sigma factor</keyword>
<dbReference type="InterPro" id="IPR014284">
    <property type="entry name" value="RNA_pol_sigma-70_dom"/>
</dbReference>
<evidence type="ECO:0000256" key="4">
    <source>
        <dbReference type="ARBA" id="ARBA00023163"/>
    </source>
</evidence>
<keyword evidence="1" id="KW-0805">Transcription regulation</keyword>
<dbReference type="PRINTS" id="PR00046">
    <property type="entry name" value="SIGMA70FCT"/>
</dbReference>
<evidence type="ECO:0000256" key="2">
    <source>
        <dbReference type="ARBA" id="ARBA00023082"/>
    </source>
</evidence>
<keyword evidence="4" id="KW-0804">Transcription</keyword>
<dbReference type="EMBL" id="DVHB01000006">
    <property type="protein sequence ID" value="HIR38793.1"/>
    <property type="molecule type" value="Genomic_DNA"/>
</dbReference>
<dbReference type="AlphaFoldDB" id="A0A9D1DAJ6"/>
<dbReference type="GO" id="GO:0006352">
    <property type="term" value="P:DNA-templated transcription initiation"/>
    <property type="evidence" value="ECO:0007669"/>
    <property type="project" value="InterPro"/>
</dbReference>
<evidence type="ECO:0000259" key="5">
    <source>
        <dbReference type="PROSITE" id="PS00716"/>
    </source>
</evidence>
<dbReference type="SUPFAM" id="SSF88659">
    <property type="entry name" value="Sigma3 and sigma4 domains of RNA polymerase sigma factors"/>
    <property type="match status" value="2"/>
</dbReference>
<dbReference type="InterPro" id="IPR013324">
    <property type="entry name" value="RNA_pol_sigma_r3/r4-like"/>
</dbReference>
<accession>A0A9D1DAJ6</accession>
<organism evidence="6 7">
    <name type="scientific">Candidatus Coproplasma stercoripullorum</name>
    <dbReference type="NCBI Taxonomy" id="2840751"/>
    <lineage>
        <taxon>Bacteria</taxon>
        <taxon>Bacillati</taxon>
        <taxon>Bacillota</taxon>
        <taxon>Clostridia</taxon>
        <taxon>Eubacteriales</taxon>
        <taxon>Candidatus Coproplasma</taxon>
    </lineage>
</organism>
<evidence type="ECO:0000313" key="6">
    <source>
        <dbReference type="EMBL" id="HIR38793.1"/>
    </source>
</evidence>
<name>A0A9D1DAJ6_9FIRM</name>
<dbReference type="InterPro" id="IPR000943">
    <property type="entry name" value="RNA_pol_sigma70"/>
</dbReference>
<dbReference type="InterPro" id="IPR007624">
    <property type="entry name" value="RNA_pol_sigma70_r3"/>
</dbReference>
<dbReference type="NCBIfam" id="TIGR02937">
    <property type="entry name" value="sigma70-ECF"/>
    <property type="match status" value="1"/>
</dbReference>
<dbReference type="Pfam" id="PF04539">
    <property type="entry name" value="Sigma70_r3"/>
    <property type="match status" value="1"/>
</dbReference>
<dbReference type="PANTHER" id="PTHR30385:SF4">
    <property type="entry name" value="RNA POLYMERASE SIGMA-E FACTOR"/>
    <property type="match status" value="1"/>
</dbReference>
<dbReference type="Gene3D" id="1.20.140.160">
    <property type="match status" value="1"/>
</dbReference>
<feature type="domain" description="RNA polymerase sigma-70" evidence="5">
    <location>
        <begin position="210"/>
        <end position="236"/>
    </location>
</feature>
<dbReference type="PROSITE" id="PS00716">
    <property type="entry name" value="SIGMA70_2"/>
    <property type="match status" value="1"/>
</dbReference>
<dbReference type="PANTHER" id="PTHR30385">
    <property type="entry name" value="SIGMA FACTOR F FLAGELLAR"/>
    <property type="match status" value="1"/>
</dbReference>
<keyword evidence="3" id="KW-0238">DNA-binding</keyword>
<comment type="caution">
    <text evidence="6">The sequence shown here is derived from an EMBL/GenBank/DDBJ whole genome shotgun (WGS) entry which is preliminary data.</text>
</comment>
<dbReference type="InterPro" id="IPR007627">
    <property type="entry name" value="RNA_pol_sigma70_r2"/>
</dbReference>
<evidence type="ECO:0000313" key="7">
    <source>
        <dbReference type="Proteomes" id="UP000824179"/>
    </source>
</evidence>
<dbReference type="CDD" id="cd06171">
    <property type="entry name" value="Sigma70_r4"/>
    <property type="match status" value="1"/>
</dbReference>
<dbReference type="InterPro" id="IPR007630">
    <property type="entry name" value="RNA_pol_sigma70_r4"/>
</dbReference>
<sequence length="242" mass="27610">MMTNEQASELFKEYRRTGDKNIRNKLVENYMYIAEILAKKFAGRGVEYDDLLQVASEALILGVEKFDPSLGNQFTTYVTPTITGMIKNYFRDYSRSVRLPRRIYTLGAKIKSETNEYYKKYGVKPTVKQLSEKLGESEEAIMEAMESRHPMSLDGTVTSEDGDGLLYDVIPDPVDSFEKFDDAQSLKDEIKKLTPTEQKVVALRFVQGKSQSEVGRILGVSQMFVSRAERKIVEKLKEALLQ</sequence>
<protein>
    <submittedName>
        <fullName evidence="6">Sigma-70 family RNA polymerase sigma factor</fullName>
    </submittedName>
</protein>
<dbReference type="GO" id="GO:0016987">
    <property type="term" value="F:sigma factor activity"/>
    <property type="evidence" value="ECO:0007669"/>
    <property type="project" value="UniProtKB-KW"/>
</dbReference>
<dbReference type="Gene3D" id="1.20.120.1810">
    <property type="match status" value="1"/>
</dbReference>
<evidence type="ECO:0000256" key="1">
    <source>
        <dbReference type="ARBA" id="ARBA00023015"/>
    </source>
</evidence>
<proteinExistence type="predicted"/>
<evidence type="ECO:0000256" key="3">
    <source>
        <dbReference type="ARBA" id="ARBA00023125"/>
    </source>
</evidence>
<dbReference type="InterPro" id="IPR013325">
    <property type="entry name" value="RNA_pol_sigma_r2"/>
</dbReference>
<reference evidence="6" key="1">
    <citation type="submission" date="2020-10" db="EMBL/GenBank/DDBJ databases">
        <authorList>
            <person name="Gilroy R."/>
        </authorList>
    </citation>
    <scope>NUCLEOTIDE SEQUENCE</scope>
    <source>
        <strain evidence="6">ChiW25-3613</strain>
    </source>
</reference>
<dbReference type="GO" id="GO:0003677">
    <property type="term" value="F:DNA binding"/>
    <property type="evidence" value="ECO:0007669"/>
    <property type="project" value="UniProtKB-KW"/>
</dbReference>
<reference evidence="6" key="2">
    <citation type="journal article" date="2021" name="PeerJ">
        <title>Extensive microbial diversity within the chicken gut microbiome revealed by metagenomics and culture.</title>
        <authorList>
            <person name="Gilroy R."/>
            <person name="Ravi A."/>
            <person name="Getino M."/>
            <person name="Pursley I."/>
            <person name="Horton D.L."/>
            <person name="Alikhan N.F."/>
            <person name="Baker D."/>
            <person name="Gharbi K."/>
            <person name="Hall N."/>
            <person name="Watson M."/>
            <person name="Adriaenssens E.M."/>
            <person name="Foster-Nyarko E."/>
            <person name="Jarju S."/>
            <person name="Secka A."/>
            <person name="Antonio M."/>
            <person name="Oren A."/>
            <person name="Chaudhuri R.R."/>
            <person name="La Ragione R."/>
            <person name="Hildebrand F."/>
            <person name="Pallen M.J."/>
        </authorList>
    </citation>
    <scope>NUCLEOTIDE SEQUENCE</scope>
    <source>
        <strain evidence="6">ChiW25-3613</strain>
    </source>
</reference>
<dbReference type="Pfam" id="PF04542">
    <property type="entry name" value="Sigma70_r2"/>
    <property type="match status" value="1"/>
</dbReference>